<dbReference type="InterPro" id="IPR000917">
    <property type="entry name" value="Sulfatase_N"/>
</dbReference>
<dbReference type="InterPro" id="IPR017850">
    <property type="entry name" value="Alkaline_phosphatase_core_sf"/>
</dbReference>
<gene>
    <name evidence="3" type="primary">betC_2</name>
    <name evidence="3" type="ORF">ETAA8_15400</name>
</gene>
<accession>A0A517Y8J5</accession>
<keyword evidence="3" id="KW-0378">Hydrolase</keyword>
<dbReference type="PANTHER" id="PTHR43751">
    <property type="entry name" value="SULFATASE"/>
    <property type="match status" value="1"/>
</dbReference>
<dbReference type="SUPFAM" id="SSF48371">
    <property type="entry name" value="ARM repeat"/>
    <property type="match status" value="1"/>
</dbReference>
<dbReference type="InterPro" id="IPR011989">
    <property type="entry name" value="ARM-like"/>
</dbReference>
<dbReference type="Pfam" id="PF00884">
    <property type="entry name" value="Sulfatase"/>
    <property type="match status" value="2"/>
</dbReference>
<reference evidence="3 4" key="1">
    <citation type="submission" date="2019-02" db="EMBL/GenBank/DDBJ databases">
        <title>Deep-cultivation of Planctomycetes and their phenomic and genomic characterization uncovers novel biology.</title>
        <authorList>
            <person name="Wiegand S."/>
            <person name="Jogler M."/>
            <person name="Boedeker C."/>
            <person name="Pinto D."/>
            <person name="Vollmers J."/>
            <person name="Rivas-Marin E."/>
            <person name="Kohn T."/>
            <person name="Peeters S.H."/>
            <person name="Heuer A."/>
            <person name="Rast P."/>
            <person name="Oberbeckmann S."/>
            <person name="Bunk B."/>
            <person name="Jeske O."/>
            <person name="Meyerdierks A."/>
            <person name="Storesund J.E."/>
            <person name="Kallscheuer N."/>
            <person name="Luecker S."/>
            <person name="Lage O.M."/>
            <person name="Pohl T."/>
            <person name="Merkel B.J."/>
            <person name="Hornburger P."/>
            <person name="Mueller R.-W."/>
            <person name="Bruemmer F."/>
            <person name="Labrenz M."/>
            <person name="Spormann A.M."/>
            <person name="Op den Camp H."/>
            <person name="Overmann J."/>
            <person name="Amann R."/>
            <person name="Jetten M.S.M."/>
            <person name="Mascher T."/>
            <person name="Medema M.H."/>
            <person name="Devos D.P."/>
            <person name="Kaster A.-K."/>
            <person name="Ovreas L."/>
            <person name="Rohde M."/>
            <person name="Galperin M.Y."/>
            <person name="Jogler C."/>
        </authorList>
    </citation>
    <scope>NUCLEOTIDE SEQUENCE [LARGE SCALE GENOMIC DNA]</scope>
    <source>
        <strain evidence="3 4">ETA_A8</strain>
    </source>
</reference>
<keyword evidence="4" id="KW-1185">Reference proteome</keyword>
<dbReference type="SUPFAM" id="SSF53649">
    <property type="entry name" value="Alkaline phosphatase-like"/>
    <property type="match status" value="1"/>
</dbReference>
<feature type="domain" description="Sulfatase N-terminal" evidence="2">
    <location>
        <begin position="149"/>
        <end position="300"/>
    </location>
</feature>
<dbReference type="Gene3D" id="3.40.720.10">
    <property type="entry name" value="Alkaline Phosphatase, subunit A"/>
    <property type="match status" value="1"/>
</dbReference>
<dbReference type="GO" id="GO:0047753">
    <property type="term" value="F:choline-sulfatase activity"/>
    <property type="evidence" value="ECO:0007669"/>
    <property type="project" value="UniProtKB-EC"/>
</dbReference>
<evidence type="ECO:0000313" key="3">
    <source>
        <dbReference type="EMBL" id="QDU26462.1"/>
    </source>
</evidence>
<dbReference type="KEGG" id="aagg:ETAA8_15400"/>
<dbReference type="InterPro" id="IPR016024">
    <property type="entry name" value="ARM-type_fold"/>
</dbReference>
<dbReference type="OrthoDB" id="9763613at2"/>
<dbReference type="AlphaFoldDB" id="A0A517Y8J5"/>
<evidence type="ECO:0000313" key="4">
    <source>
        <dbReference type="Proteomes" id="UP000315017"/>
    </source>
</evidence>
<evidence type="ECO:0000259" key="2">
    <source>
        <dbReference type="Pfam" id="PF00884"/>
    </source>
</evidence>
<proteinExistence type="predicted"/>
<name>A0A517Y8J5_9BACT</name>
<evidence type="ECO:0000256" key="1">
    <source>
        <dbReference type="SAM" id="MobiDB-lite"/>
    </source>
</evidence>
<dbReference type="InterPro" id="IPR052701">
    <property type="entry name" value="GAG_Ulvan_Degrading_Sulfatases"/>
</dbReference>
<dbReference type="EMBL" id="CP036274">
    <property type="protein sequence ID" value="QDU26462.1"/>
    <property type="molecule type" value="Genomic_DNA"/>
</dbReference>
<protein>
    <submittedName>
        <fullName evidence="3">Choline-sulfatase</fullName>
        <ecNumber evidence="3">3.1.6.6</ecNumber>
    </submittedName>
</protein>
<dbReference type="EC" id="3.1.6.6" evidence="3"/>
<dbReference type="PANTHER" id="PTHR43751:SF1">
    <property type="entry name" value="SULFATASE ATSG-RELATED"/>
    <property type="match status" value="1"/>
</dbReference>
<dbReference type="RefSeq" id="WP_145087059.1">
    <property type="nucleotide sequence ID" value="NZ_CP036274.1"/>
</dbReference>
<organism evidence="3 4">
    <name type="scientific">Anatilimnocola aggregata</name>
    <dbReference type="NCBI Taxonomy" id="2528021"/>
    <lineage>
        <taxon>Bacteria</taxon>
        <taxon>Pseudomonadati</taxon>
        <taxon>Planctomycetota</taxon>
        <taxon>Planctomycetia</taxon>
        <taxon>Pirellulales</taxon>
        <taxon>Pirellulaceae</taxon>
        <taxon>Anatilimnocola</taxon>
    </lineage>
</organism>
<dbReference type="CDD" id="cd16027">
    <property type="entry name" value="SGSH"/>
    <property type="match status" value="1"/>
</dbReference>
<dbReference type="Gene3D" id="1.25.10.10">
    <property type="entry name" value="Leucine-rich Repeat Variant"/>
    <property type="match status" value="1"/>
</dbReference>
<dbReference type="Proteomes" id="UP000315017">
    <property type="component" value="Chromosome"/>
</dbReference>
<feature type="domain" description="Sulfatase N-terminal" evidence="2">
    <location>
        <begin position="30"/>
        <end position="121"/>
    </location>
</feature>
<feature type="region of interest" description="Disordered" evidence="1">
    <location>
        <begin position="172"/>
        <end position="193"/>
    </location>
</feature>
<sequence>MNRHQAIWSRPIALFVTMFVSGSLVAAERPNILWITSEDNSPYLGCYGDSLAQTPHLDRLAKDGVRYRHAFANAPVCSTARTTLITGMYASSLGAHHHRSSVAIPEQFKLYPEPLRAAGYYCTNNSKTDYNVAVKRKIWDDSSPKSHYKNRAAGQPFFAVFNIGTSHESQVAPKQNKSSFRVPPEKVPLPPYHPDTPVIRRDWANYYDQITLMDKQVGALLGELEQAGLADNTIIFYYGDHGGALPRGKRNIHDTGTRVPLIIRFPTKWAQLAPVEPGQWVEELVSFVDFPATVFSLCGVPVPANYEGRPFLGDKRVAPREQVFLFRGRMDERYDTIRSVREAEFRYVRNYSPHRPWGQHYSYPFRVLPSMKSWFDEFTAGRCNDVQAAYWQPKPGEEFYQLAGDPFEVHNRIAEPQHAARIAKLKAALRAEILKTRDTGFIPEGMFAKLAGDRTIYDYAQSQAYPLQRILDLADKASDRDAANLPDFLSALGDKHPVIRYWAATGCLVLGDKSIAAKEKLRDLLDDEWLDVRVVAAEAIGMLGEREVARQTIADVLKNGNKQEALAAQNALDFMWKAGTVTLPQAQSLVRDLQFSEPADRIPRYLLSQP</sequence>